<accession>A0A834P5N1</accession>
<name>A0A834P5N1_VESPE</name>
<evidence type="ECO:0000313" key="8">
    <source>
        <dbReference type="EMBL" id="KAF7429544.1"/>
    </source>
</evidence>
<keyword evidence="2" id="KW-0812">Transmembrane</keyword>
<feature type="compositionally biased region" description="Basic and acidic residues" evidence="7">
    <location>
        <begin position="297"/>
        <end position="317"/>
    </location>
</feature>
<comment type="similarity">
    <text evidence="6">Belongs to the NALF family.</text>
</comment>
<proteinExistence type="inferred from homology"/>
<evidence type="ECO:0000256" key="3">
    <source>
        <dbReference type="ARBA" id="ARBA00022989"/>
    </source>
</evidence>
<evidence type="ECO:0000256" key="4">
    <source>
        <dbReference type="ARBA" id="ARBA00023136"/>
    </source>
</evidence>
<keyword evidence="9" id="KW-1185">Reference proteome</keyword>
<evidence type="ECO:0000256" key="5">
    <source>
        <dbReference type="ARBA" id="ARBA00023180"/>
    </source>
</evidence>
<reference evidence="8" key="1">
    <citation type="journal article" date="2020" name="G3 (Bethesda)">
        <title>High-Quality Assemblies for Three Invasive Social Wasps from the &lt;i&gt;Vespula&lt;/i&gt; Genus.</title>
        <authorList>
            <person name="Harrop T.W.R."/>
            <person name="Guhlin J."/>
            <person name="McLaughlin G.M."/>
            <person name="Permina E."/>
            <person name="Stockwell P."/>
            <person name="Gilligan J."/>
            <person name="Le Lec M.F."/>
            <person name="Gruber M.A.M."/>
            <person name="Quinn O."/>
            <person name="Lovegrove M."/>
            <person name="Duncan E.J."/>
            <person name="Remnant E.J."/>
            <person name="Van Eeckhoven J."/>
            <person name="Graham B."/>
            <person name="Knapp R.A."/>
            <person name="Langford K.W."/>
            <person name="Kronenberg Z."/>
            <person name="Press M.O."/>
            <person name="Eacker S.M."/>
            <person name="Wilson-Rankin E.E."/>
            <person name="Purcell J."/>
            <person name="Lester P.J."/>
            <person name="Dearden P.K."/>
        </authorList>
    </citation>
    <scope>NUCLEOTIDE SEQUENCE</scope>
    <source>
        <strain evidence="8">Volc-1</strain>
    </source>
</reference>
<protein>
    <submittedName>
        <fullName evidence="8">Uncharacterized protein</fullName>
    </submittedName>
</protein>
<dbReference type="EMBL" id="JACSDY010000004">
    <property type="protein sequence ID" value="KAF7429544.1"/>
    <property type="molecule type" value="Genomic_DNA"/>
</dbReference>
<evidence type="ECO:0000256" key="1">
    <source>
        <dbReference type="ARBA" id="ARBA00004141"/>
    </source>
</evidence>
<sequence>MEGPFLQSMCNYRRLLENEAYRKWVCSSLVPYFAHGGPQDLESSEGTWTRIRPCLSLCQSVEQRCPYLLPGDRAPAYPTQYAGEPTFLCRDPNILETGEQATRALHSSDERECCFHVCSEQELDLGICANCTDREPRKRGREFDPPTAPHCEITPIQSDSADEEEAAGWPVFIDDKNIEFGSTSTFFPMILHDQQQQQQRQQQQYQGTSLCGSGGVGSMTSSSSNRATASHIVHFLCLLSSMIQFFRWSCLLLGSFSRTIVVLVRNVLHSGRRFASFVVGSERVKEEEEEEGIGGGKAEESGGRRGGREGREMRSIEEIRPRSRSDWFCSRWWCPSLSSMNRNLTISLNKKDNKNEEEKEKEDEDEDDDDDDNNDDDDDDDNDNDDDDDNDNDDDYDDAKEEEEEEEEKKKKEKNWRNVWWRQWCCWWSFWCRKCRNNERSEYRRRIELLPIVVNVVVVDVVVVHVVLEVRSNKRTTKERESRRRPRHRRRRYKLEPRRGRCRWRWKEEDSDSSFVQRKEPEGSIFSFLPFPLSPPSRLRPTNERIFEGRDIVHDPTTTYPFLHSPIPFLPPCVRKRPKDEAGPCSR</sequence>
<dbReference type="InterPro" id="IPR055288">
    <property type="entry name" value="NALCN_aux_factor_1/2"/>
</dbReference>
<dbReference type="PANTHER" id="PTHR15819:SF11">
    <property type="entry name" value="MID1, ISOFORM A"/>
    <property type="match status" value="1"/>
</dbReference>
<comment type="subcellular location">
    <subcellularLocation>
        <location evidence="1">Membrane</location>
        <topology evidence="1">Multi-pass membrane protein</topology>
    </subcellularLocation>
</comment>
<dbReference type="InterPro" id="IPR016024">
    <property type="entry name" value="ARM-type_fold"/>
</dbReference>
<organism evidence="8 9">
    <name type="scientific">Vespula pensylvanica</name>
    <name type="common">Western yellow jacket</name>
    <name type="synonym">Wasp</name>
    <dbReference type="NCBI Taxonomy" id="30213"/>
    <lineage>
        <taxon>Eukaryota</taxon>
        <taxon>Metazoa</taxon>
        <taxon>Ecdysozoa</taxon>
        <taxon>Arthropoda</taxon>
        <taxon>Hexapoda</taxon>
        <taxon>Insecta</taxon>
        <taxon>Pterygota</taxon>
        <taxon>Neoptera</taxon>
        <taxon>Endopterygota</taxon>
        <taxon>Hymenoptera</taxon>
        <taxon>Apocrita</taxon>
        <taxon>Aculeata</taxon>
        <taxon>Vespoidea</taxon>
        <taxon>Vespidae</taxon>
        <taxon>Vespinae</taxon>
        <taxon>Vespula</taxon>
    </lineage>
</organism>
<dbReference type="GO" id="GO:0015275">
    <property type="term" value="F:stretch-activated, monoatomic cation-selective, calcium channel activity"/>
    <property type="evidence" value="ECO:0007669"/>
    <property type="project" value="TreeGrafter"/>
</dbReference>
<comment type="caution">
    <text evidence="8">The sequence shown here is derived from an EMBL/GenBank/DDBJ whole genome shotgun (WGS) entry which is preliminary data.</text>
</comment>
<feature type="region of interest" description="Disordered" evidence="7">
    <location>
        <begin position="285"/>
        <end position="317"/>
    </location>
</feature>
<keyword evidence="4" id="KW-0472">Membrane</keyword>
<dbReference type="GO" id="GO:0005886">
    <property type="term" value="C:plasma membrane"/>
    <property type="evidence" value="ECO:0007669"/>
    <property type="project" value="TreeGrafter"/>
</dbReference>
<evidence type="ECO:0000313" key="9">
    <source>
        <dbReference type="Proteomes" id="UP000600918"/>
    </source>
</evidence>
<dbReference type="AlphaFoldDB" id="A0A834P5N1"/>
<feature type="region of interest" description="Disordered" evidence="7">
    <location>
        <begin position="348"/>
        <end position="408"/>
    </location>
</feature>
<gene>
    <name evidence="8" type="ORF">H0235_005942</name>
</gene>
<feature type="compositionally biased region" description="Basic and acidic residues" evidence="7">
    <location>
        <begin position="349"/>
        <end position="358"/>
    </location>
</feature>
<dbReference type="SUPFAM" id="SSF48371">
    <property type="entry name" value="ARM repeat"/>
    <property type="match status" value="1"/>
</dbReference>
<dbReference type="GO" id="GO:0098703">
    <property type="term" value="P:calcium ion import across plasma membrane"/>
    <property type="evidence" value="ECO:0007669"/>
    <property type="project" value="TreeGrafter"/>
</dbReference>
<keyword evidence="3" id="KW-1133">Transmembrane helix</keyword>
<dbReference type="PANTHER" id="PTHR15819">
    <property type="entry name" value="TRANSMEMBRANE PROTEIN FAM155"/>
    <property type="match status" value="1"/>
</dbReference>
<dbReference type="Proteomes" id="UP000600918">
    <property type="component" value="Unassembled WGS sequence"/>
</dbReference>
<evidence type="ECO:0000256" key="7">
    <source>
        <dbReference type="SAM" id="MobiDB-lite"/>
    </source>
</evidence>
<keyword evidence="5" id="KW-0325">Glycoprotein</keyword>
<evidence type="ECO:0000256" key="2">
    <source>
        <dbReference type="ARBA" id="ARBA00022692"/>
    </source>
</evidence>
<evidence type="ECO:0000256" key="6">
    <source>
        <dbReference type="ARBA" id="ARBA00029445"/>
    </source>
</evidence>
<feature type="compositionally biased region" description="Acidic residues" evidence="7">
    <location>
        <begin position="359"/>
        <end position="407"/>
    </location>
</feature>